<evidence type="ECO:0000256" key="1">
    <source>
        <dbReference type="SAM" id="MobiDB-lite"/>
    </source>
</evidence>
<feature type="region of interest" description="Disordered" evidence="1">
    <location>
        <begin position="720"/>
        <end position="748"/>
    </location>
</feature>
<keyword evidence="2" id="KW-1133">Transmembrane helix</keyword>
<feature type="transmembrane region" description="Helical" evidence="2">
    <location>
        <begin position="377"/>
        <end position="396"/>
    </location>
</feature>
<feature type="transmembrane region" description="Helical" evidence="2">
    <location>
        <begin position="336"/>
        <end position="357"/>
    </location>
</feature>
<feature type="transmembrane region" description="Helical" evidence="2">
    <location>
        <begin position="64"/>
        <end position="84"/>
    </location>
</feature>
<dbReference type="InterPro" id="IPR019144">
    <property type="entry name" value="Membralin"/>
</dbReference>
<feature type="transmembrane region" description="Helical" evidence="2">
    <location>
        <begin position="403"/>
        <end position="420"/>
    </location>
</feature>
<keyword evidence="2" id="KW-0472">Membrane</keyword>
<protein>
    <recommendedName>
        <fullName evidence="5">Membralin</fullName>
    </recommendedName>
</protein>
<feature type="compositionally biased region" description="Basic and acidic residues" evidence="1">
    <location>
        <begin position="157"/>
        <end position="167"/>
    </location>
</feature>
<keyword evidence="4" id="KW-1185">Reference proteome</keyword>
<dbReference type="Proteomes" id="UP000245119">
    <property type="component" value="Linkage Group LG10"/>
</dbReference>
<feature type="compositionally biased region" description="Low complexity" evidence="1">
    <location>
        <begin position="502"/>
        <end position="513"/>
    </location>
</feature>
<proteinExistence type="predicted"/>
<reference evidence="3 4" key="1">
    <citation type="submission" date="2018-04" db="EMBL/GenBank/DDBJ databases">
        <title>The genome of golden apple snail Pomacea canaliculata provides insight into stress tolerance and invasive adaptation.</title>
        <authorList>
            <person name="Liu C."/>
            <person name="Liu B."/>
            <person name="Ren Y."/>
            <person name="Zhang Y."/>
            <person name="Wang H."/>
            <person name="Li S."/>
            <person name="Jiang F."/>
            <person name="Yin L."/>
            <person name="Zhang G."/>
            <person name="Qian W."/>
            <person name="Fan W."/>
        </authorList>
    </citation>
    <scope>NUCLEOTIDE SEQUENCE [LARGE SCALE GENOMIC DNA]</scope>
    <source>
        <strain evidence="3">SZHN2017</strain>
        <tissue evidence="3">Muscle</tissue>
    </source>
</reference>
<dbReference type="PANTHER" id="PTHR21650">
    <property type="entry name" value="MEMBRALIN/KINETOCHORE PROTEIN NUF2"/>
    <property type="match status" value="1"/>
</dbReference>
<feature type="region of interest" description="Disordered" evidence="1">
    <location>
        <begin position="487"/>
        <end position="531"/>
    </location>
</feature>
<dbReference type="AlphaFoldDB" id="A0A2T7NPH4"/>
<evidence type="ECO:0000256" key="2">
    <source>
        <dbReference type="SAM" id="Phobius"/>
    </source>
</evidence>
<dbReference type="EMBL" id="PZQS01000010">
    <property type="protein sequence ID" value="PVD23068.1"/>
    <property type="molecule type" value="Genomic_DNA"/>
</dbReference>
<dbReference type="GO" id="GO:0034976">
    <property type="term" value="P:response to endoplasmic reticulum stress"/>
    <property type="evidence" value="ECO:0007669"/>
    <property type="project" value="TreeGrafter"/>
</dbReference>
<dbReference type="OrthoDB" id="6779347at2759"/>
<evidence type="ECO:0000313" key="4">
    <source>
        <dbReference type="Proteomes" id="UP000245119"/>
    </source>
</evidence>
<dbReference type="GO" id="GO:1904294">
    <property type="term" value="P:positive regulation of ERAD pathway"/>
    <property type="evidence" value="ECO:0007669"/>
    <property type="project" value="TreeGrafter"/>
</dbReference>
<feature type="compositionally biased region" description="Polar residues" evidence="1">
    <location>
        <begin position="147"/>
        <end position="156"/>
    </location>
</feature>
<dbReference type="STRING" id="400727.A0A2T7NPH4"/>
<evidence type="ECO:0008006" key="5">
    <source>
        <dbReference type="Google" id="ProtNLM"/>
    </source>
</evidence>
<feature type="compositionally biased region" description="Basic and acidic residues" evidence="1">
    <location>
        <begin position="723"/>
        <end position="740"/>
    </location>
</feature>
<keyword evidence="2" id="KW-0812">Transmembrane</keyword>
<feature type="compositionally biased region" description="Low complexity" evidence="1">
    <location>
        <begin position="13"/>
        <end position="22"/>
    </location>
</feature>
<feature type="region of interest" description="Disordered" evidence="1">
    <location>
        <begin position="1"/>
        <end position="27"/>
    </location>
</feature>
<name>A0A2T7NPH4_POMCA</name>
<dbReference type="PANTHER" id="PTHR21650:SF4">
    <property type="entry name" value="MEMBRALIN"/>
    <property type="match status" value="1"/>
</dbReference>
<organism evidence="3 4">
    <name type="scientific">Pomacea canaliculata</name>
    <name type="common">Golden apple snail</name>
    <dbReference type="NCBI Taxonomy" id="400727"/>
    <lineage>
        <taxon>Eukaryota</taxon>
        <taxon>Metazoa</taxon>
        <taxon>Spiralia</taxon>
        <taxon>Lophotrochozoa</taxon>
        <taxon>Mollusca</taxon>
        <taxon>Gastropoda</taxon>
        <taxon>Caenogastropoda</taxon>
        <taxon>Architaenioglossa</taxon>
        <taxon>Ampullarioidea</taxon>
        <taxon>Ampullariidae</taxon>
        <taxon>Pomacea</taxon>
    </lineage>
</organism>
<feature type="region of interest" description="Disordered" evidence="1">
    <location>
        <begin position="601"/>
        <end position="636"/>
    </location>
</feature>
<feature type="compositionally biased region" description="Polar residues" evidence="1">
    <location>
        <begin position="544"/>
        <end position="564"/>
    </location>
</feature>
<feature type="region of interest" description="Disordered" evidence="1">
    <location>
        <begin position="147"/>
        <end position="200"/>
    </location>
</feature>
<feature type="compositionally biased region" description="Acidic residues" evidence="1">
    <location>
        <begin position="172"/>
        <end position="186"/>
    </location>
</feature>
<feature type="region of interest" description="Disordered" evidence="1">
    <location>
        <begin position="544"/>
        <end position="573"/>
    </location>
</feature>
<evidence type="ECO:0000313" key="3">
    <source>
        <dbReference type="EMBL" id="PVD23068.1"/>
    </source>
</evidence>
<feature type="compositionally biased region" description="Polar residues" evidence="1">
    <location>
        <begin position="514"/>
        <end position="531"/>
    </location>
</feature>
<dbReference type="Pfam" id="PF09746">
    <property type="entry name" value="Membralin"/>
    <property type="match status" value="1"/>
</dbReference>
<sequence length="1041" mass="116063">MENNNNNGGGQRPRGTGTNNNQGQGGRHNPILHVRDRLFHALFYRIAITYAKAFPRPVRRVLEFVMLVKALMVLSILFYIHIVFARTPINCLSGVADSWPRHGILRVEIVRNASENYSIINSYEKEYSDFSLFVDSNVMEELGLSTVWNTSDPETPNSERESIERARSTVTSEDEEDDEVDTGESQEGDRPTRGGRSRSLLDNTTITNFFPGDVYEEQITPLHQQFSELEMLAKAVWPEEKYIVEYALEYGFLRLSPKTRQRLNITVMLVTLDPLKDECFGDGLSRFLLDEFLGYDDILMSSIKELAEQEENKGFLRNVVTGEHYRFISMWMARSSYVAAAFIMLVFTVSVSTLLRYSHHQIFLFIVDLLQMLEMNVTVAFPAAPLLTVILALVGMEAIMSEFFNDTTTAFYIILIVWVADQYDAICCHTNISKRHWLRFFYLYHFAFYAYHYRFNGQYSSLALFTSWLFIQQARIQELLNQHAQPDINIPADNSPQPPPQQQDGQEGQANDQSAEQIASTQAPSQENSSLNSAIPQHNLQQQVGDEGVGTSQASDGMETQASQTRERNGMAQHASLTSAFLERSVSELVAMLNRRQGFAPRTTTAVDGTVSAGETRNDNSRPTSEDPSNAGVYEEGTGPFMVDRIRIYTPANFVQMFLPQSGSAVTSEVSRPTSVTDDVSTVGATNVTSFDGSAETSTSADTDLAEVVGLGVTSAMVTPLERSADTRDIEENSVTRDADQQVGSTTQKDDLDLQAVDSFSTSTVASKKLLAWKRTPSPMPVAPGELSKGHGFCYINRRKERGDKRTPNKLPSHSYLTSARWCEVSIQSPPRCQTCLTRHQKICLCPSFFPCPCPFLILLEEAKDAGGPLLASSHVCGVRHVPYEVIVDISKRSVLTVLVSSVQTQHVITGLSWRHVVLYGGGIGRIAHVRDVLPVVLFHRAPVTPTTAHLNLGLLVRQQLEVEVVEDRRGTPLVFAKTLGLNLGEIDVVGYVRAVHQILTGVRQCARLRCRLGLGVDIQPVLTLLRQGHTDRQLIVILLG</sequence>
<comment type="caution">
    <text evidence="3">The sequence shown here is derived from an EMBL/GenBank/DDBJ whole genome shotgun (WGS) entry which is preliminary data.</text>
</comment>
<dbReference type="GO" id="GO:0005783">
    <property type="term" value="C:endoplasmic reticulum"/>
    <property type="evidence" value="ECO:0007669"/>
    <property type="project" value="TreeGrafter"/>
</dbReference>
<gene>
    <name evidence="3" type="ORF">C0Q70_16330</name>
</gene>
<accession>A0A2T7NPH4</accession>